<keyword evidence="1" id="KW-0732">Signal</keyword>
<dbReference type="GO" id="GO:0008233">
    <property type="term" value="F:peptidase activity"/>
    <property type="evidence" value="ECO:0007669"/>
    <property type="project" value="UniProtKB-KW"/>
</dbReference>
<feature type="signal peptide" evidence="1">
    <location>
        <begin position="1"/>
        <end position="19"/>
    </location>
</feature>
<sequence length="99" mass="10809">MSLKLVIIGIALLGFVASALDVEGEDTQPNSACPPNETLYDFVDPCRKDTCEKAIKNVGFYECGGHKTEHPVCNCVDNMYRNKAGHCVSIDQCRSEING</sequence>
<dbReference type="Gene3D" id="2.10.25.10">
    <property type="entry name" value="Laminin"/>
    <property type="match status" value="1"/>
</dbReference>
<protein>
    <submittedName>
        <fullName evidence="2">Protease inibitor Lg2G5</fullName>
    </submittedName>
</protein>
<dbReference type="AlphaFoldDB" id="Q0QVU3"/>
<reference evidence="2" key="1">
    <citation type="journal article" date="2006" name="Insect Mol. Biol.">
        <title>Cloning and characterization of protease inhibitor-like cDNAs from the Hessian fly mayetiola destructor (SAY).</title>
        <authorList>
            <person name="Maddur A.A."/>
            <person name="Liu X."/>
            <person name="Zhu Y.C."/>
            <person name="Fellers J.P."/>
            <person name="Oppert B."/>
            <person name="Park Y."/>
            <person name="Bai J."/>
            <person name="Wilde G.E."/>
            <person name="Chen M.S."/>
        </authorList>
    </citation>
    <scope>NUCLEOTIDE SEQUENCE</scope>
</reference>
<dbReference type="GO" id="GO:0006508">
    <property type="term" value="P:proteolysis"/>
    <property type="evidence" value="ECO:0007669"/>
    <property type="project" value="UniProtKB-KW"/>
</dbReference>
<proteinExistence type="evidence at transcript level"/>
<keyword evidence="2" id="KW-0645">Protease</keyword>
<dbReference type="SUPFAM" id="SSF57567">
    <property type="entry name" value="Serine protease inhibitors"/>
    <property type="match status" value="1"/>
</dbReference>
<keyword evidence="2" id="KW-0378">Hydrolase</keyword>
<evidence type="ECO:0000256" key="1">
    <source>
        <dbReference type="SAM" id="SignalP"/>
    </source>
</evidence>
<dbReference type="EMBL" id="DQ232712">
    <property type="protein sequence ID" value="ABB70537.1"/>
    <property type="molecule type" value="mRNA"/>
</dbReference>
<organism evidence="2">
    <name type="scientific">Mayetiola destructor</name>
    <name type="common">Hessian fly</name>
    <dbReference type="NCBI Taxonomy" id="39758"/>
    <lineage>
        <taxon>Eukaryota</taxon>
        <taxon>Metazoa</taxon>
        <taxon>Ecdysozoa</taxon>
        <taxon>Arthropoda</taxon>
        <taxon>Hexapoda</taxon>
        <taxon>Insecta</taxon>
        <taxon>Pterygota</taxon>
        <taxon>Neoptera</taxon>
        <taxon>Endopterygota</taxon>
        <taxon>Diptera</taxon>
        <taxon>Nematocera</taxon>
        <taxon>Sciaroidea</taxon>
        <taxon>Cecidomyiidae</taxon>
        <taxon>Mayetiola</taxon>
    </lineage>
</organism>
<name>Q0QVU3_MAYDE</name>
<evidence type="ECO:0000313" key="2">
    <source>
        <dbReference type="EMBL" id="ABB70537.1"/>
    </source>
</evidence>
<accession>Q0QVU3</accession>
<feature type="chain" id="PRO_5004175939" evidence="1">
    <location>
        <begin position="20"/>
        <end position="99"/>
    </location>
</feature>
<dbReference type="InterPro" id="IPR036084">
    <property type="entry name" value="Ser_inhib-like_sf"/>
</dbReference>